<dbReference type="Pfam" id="PF00370">
    <property type="entry name" value="FGGY_N"/>
    <property type="match status" value="1"/>
</dbReference>
<accession>A0A7V7UBT5</accession>
<dbReference type="InterPro" id="IPR018483">
    <property type="entry name" value="Carb_kinase_FGGY_CS"/>
</dbReference>
<dbReference type="Pfam" id="PF02782">
    <property type="entry name" value="FGGY_C"/>
    <property type="match status" value="1"/>
</dbReference>
<dbReference type="PANTHER" id="PTHR43095">
    <property type="entry name" value="SUGAR KINASE"/>
    <property type="match status" value="1"/>
</dbReference>
<dbReference type="SUPFAM" id="SSF53067">
    <property type="entry name" value="Actin-like ATPase domain"/>
    <property type="match status" value="2"/>
</dbReference>
<comment type="caution">
    <text evidence="6">The sequence shown here is derived from an EMBL/GenBank/DDBJ whole genome shotgun (WGS) entry which is preliminary data.</text>
</comment>
<sequence length="503" mass="55574">MTKYLIAHDLGTSGNKASLFSTDGKLLKSYTVSYEVNFYSKHCAEQNPMDWFDAVCVATSEITKDINKKDVLALSFSGQMSSCVIVDEDCTPLYPALIWADQRASKQANELIERVGFERMYELTGHRASASYSLEKLMWIKENEPELYEKTYKMLLAKDFVIAKLTNQFVTDYSDASGTNALDLKKRCWSTEILTASGIHPDKLPTLHESTDVIGSLTLKAAQLLNLTTDTLVVCGGGDGPCSAVGAGCINPLELFLTFGTSAWIGATTKDVFLDKNKILFCFAHVIPGHYMPCGTMQAAGSAYSYIKEALCQSEIKEANEQKLSVYELLNAQIENSPAGAKGLMFLPYLLGERSPRWNPNTFGSFLGIKMHHEKADYLRAVLEGVAMNLALIFDAYQESLTTKEMIFTGGGAKGDTLTQILSDVLQVSLKRPDHVENATSIAAALIAGIGVGVFEDFSEIKRFLTVSNYTHPNSKNAFLYQSKKELFDKAYHCLEPLFDETF</sequence>
<evidence type="ECO:0000259" key="5">
    <source>
        <dbReference type="Pfam" id="PF02782"/>
    </source>
</evidence>
<keyword evidence="3 6" id="KW-0418">Kinase</keyword>
<dbReference type="PIRSF" id="PIRSF000538">
    <property type="entry name" value="GlpK"/>
    <property type="match status" value="1"/>
</dbReference>
<dbReference type="GO" id="GO:0016301">
    <property type="term" value="F:kinase activity"/>
    <property type="evidence" value="ECO:0007669"/>
    <property type="project" value="UniProtKB-KW"/>
</dbReference>
<organism evidence="6 7">
    <name type="scientific">Candidatus Galacturonatibacter soehngenii</name>
    <dbReference type="NCBI Taxonomy" id="2307010"/>
    <lineage>
        <taxon>Bacteria</taxon>
        <taxon>Bacillati</taxon>
        <taxon>Bacillota</taxon>
        <taxon>Clostridia</taxon>
        <taxon>Lachnospirales</taxon>
        <taxon>Lachnospiraceae</taxon>
        <taxon>Candidatus Galacturonatibacter</taxon>
    </lineage>
</organism>
<dbReference type="InterPro" id="IPR050406">
    <property type="entry name" value="FGGY_Carb_Kinase"/>
</dbReference>
<name>A0A7V7UBT5_9FIRM</name>
<dbReference type="InterPro" id="IPR018485">
    <property type="entry name" value="FGGY_C"/>
</dbReference>
<keyword evidence="7" id="KW-1185">Reference proteome</keyword>
<dbReference type="InterPro" id="IPR018484">
    <property type="entry name" value="FGGY_N"/>
</dbReference>
<dbReference type="OrthoDB" id="9805576at2"/>
<reference evidence="6 7" key="2">
    <citation type="submission" date="2020-02" db="EMBL/GenBank/DDBJ databases">
        <title>Candidatus Galacturonibacter soehngenii shows hetero-acetogenic catabolism of galacturonic acid but lacks a canonical carbon monoxide dehydrogenase/acetyl-CoA synthase complex.</title>
        <authorList>
            <person name="Diender M."/>
            <person name="Stouten G.R."/>
            <person name="Petersen J.F."/>
            <person name="Nielsen P.H."/>
            <person name="Dueholm M.S."/>
            <person name="Pronk J.T."/>
            <person name="Van Loosdrecht M.C.M."/>
        </authorList>
    </citation>
    <scope>NUCLEOTIDE SEQUENCE [LARGE SCALE GENOMIC DNA]</scope>
    <source>
        <strain evidence="6">GalUA</strain>
    </source>
</reference>
<evidence type="ECO:0000256" key="3">
    <source>
        <dbReference type="ARBA" id="ARBA00022777"/>
    </source>
</evidence>
<dbReference type="AlphaFoldDB" id="A0A7V7UBT5"/>
<dbReference type="Gene3D" id="3.30.420.40">
    <property type="match status" value="2"/>
</dbReference>
<keyword evidence="2" id="KW-0808">Transferase</keyword>
<dbReference type="PROSITE" id="PS00933">
    <property type="entry name" value="FGGY_KINASES_1"/>
    <property type="match status" value="1"/>
</dbReference>
<protein>
    <submittedName>
        <fullName evidence="6">Xylulokinase</fullName>
    </submittedName>
</protein>
<feature type="domain" description="Carbohydrate kinase FGGY N-terminal" evidence="4">
    <location>
        <begin position="4"/>
        <end position="246"/>
    </location>
</feature>
<dbReference type="GO" id="GO:0016773">
    <property type="term" value="F:phosphotransferase activity, alcohol group as acceptor"/>
    <property type="evidence" value="ECO:0007669"/>
    <property type="project" value="InterPro"/>
</dbReference>
<dbReference type="InterPro" id="IPR000577">
    <property type="entry name" value="Carb_kinase_FGGY"/>
</dbReference>
<evidence type="ECO:0000256" key="2">
    <source>
        <dbReference type="ARBA" id="ARBA00022679"/>
    </source>
</evidence>
<feature type="domain" description="Carbohydrate kinase FGGY C-terminal" evidence="5">
    <location>
        <begin position="257"/>
        <end position="450"/>
    </location>
</feature>
<reference evidence="6 7" key="1">
    <citation type="submission" date="2019-09" db="EMBL/GenBank/DDBJ databases">
        <authorList>
            <person name="Valk L.C."/>
        </authorList>
    </citation>
    <scope>NUCLEOTIDE SEQUENCE [LARGE SCALE GENOMIC DNA]</scope>
    <source>
        <strain evidence="6">GalUA</strain>
    </source>
</reference>
<comment type="similarity">
    <text evidence="1">Belongs to the FGGY kinase family.</text>
</comment>
<dbReference type="RefSeq" id="WP_151144536.1">
    <property type="nucleotide sequence ID" value="NZ_WAGX01000005.1"/>
</dbReference>
<dbReference type="GO" id="GO:0005975">
    <property type="term" value="P:carbohydrate metabolic process"/>
    <property type="evidence" value="ECO:0007669"/>
    <property type="project" value="InterPro"/>
</dbReference>
<evidence type="ECO:0000259" key="4">
    <source>
        <dbReference type="Pfam" id="PF00370"/>
    </source>
</evidence>
<proteinExistence type="inferred from homology"/>
<evidence type="ECO:0000313" key="7">
    <source>
        <dbReference type="Proteomes" id="UP000461768"/>
    </source>
</evidence>
<dbReference type="CDD" id="cd07805">
    <property type="entry name" value="ASKHA_NBD_FGGY_CvXK-like"/>
    <property type="match status" value="1"/>
</dbReference>
<evidence type="ECO:0000256" key="1">
    <source>
        <dbReference type="ARBA" id="ARBA00009156"/>
    </source>
</evidence>
<dbReference type="Proteomes" id="UP000461768">
    <property type="component" value="Unassembled WGS sequence"/>
</dbReference>
<dbReference type="PANTHER" id="PTHR43095:SF5">
    <property type="entry name" value="XYLULOSE KINASE"/>
    <property type="match status" value="1"/>
</dbReference>
<gene>
    <name evidence="6" type="ORF">F7O84_10105</name>
</gene>
<dbReference type="InterPro" id="IPR043129">
    <property type="entry name" value="ATPase_NBD"/>
</dbReference>
<dbReference type="EMBL" id="WAGX01000005">
    <property type="protein sequence ID" value="KAB1437929.1"/>
    <property type="molecule type" value="Genomic_DNA"/>
</dbReference>
<evidence type="ECO:0000313" key="6">
    <source>
        <dbReference type="EMBL" id="KAB1437929.1"/>
    </source>
</evidence>